<protein>
    <submittedName>
        <fullName evidence="2">Uncharacterized protein</fullName>
    </submittedName>
</protein>
<dbReference type="EMBL" id="JH651077">
    <property type="protein sequence ID" value="EXA29950.1"/>
    <property type="molecule type" value="Genomic_DNA"/>
</dbReference>
<organism evidence="2">
    <name type="scientific">Fusarium oxysporum f. sp. pisi HDV247</name>
    <dbReference type="NCBI Taxonomy" id="1080344"/>
    <lineage>
        <taxon>Eukaryota</taxon>
        <taxon>Fungi</taxon>
        <taxon>Dikarya</taxon>
        <taxon>Ascomycota</taxon>
        <taxon>Pezizomycotina</taxon>
        <taxon>Sordariomycetes</taxon>
        <taxon>Hypocreomycetidae</taxon>
        <taxon>Hypocreales</taxon>
        <taxon>Nectriaceae</taxon>
        <taxon>Fusarium</taxon>
        <taxon>Fusarium oxysporum species complex</taxon>
    </lineage>
</organism>
<gene>
    <name evidence="2" type="ORF">FOVG_18597</name>
</gene>
<name>W9NQ53_FUSOX</name>
<reference evidence="2" key="1">
    <citation type="submission" date="2011-10" db="EMBL/GenBank/DDBJ databases">
        <title>The Genome Sequence of Fusarium oxysporum HDV247.</title>
        <authorList>
            <consortium name="The Broad Institute Genome Sequencing Platform"/>
            <person name="Ma L.-J."/>
            <person name="Gale L.R."/>
            <person name="Schwartz D.C."/>
            <person name="Zhou S."/>
            <person name="Corby-Kistler H."/>
            <person name="Young S.K."/>
            <person name="Zeng Q."/>
            <person name="Gargeya S."/>
            <person name="Fitzgerald M."/>
            <person name="Haas B."/>
            <person name="Abouelleil A."/>
            <person name="Alvarado L."/>
            <person name="Arachchi H.M."/>
            <person name="Berlin A."/>
            <person name="Brown A."/>
            <person name="Chapman S.B."/>
            <person name="Chen Z."/>
            <person name="Dunbar C."/>
            <person name="Freedman E."/>
            <person name="Gearin G."/>
            <person name="Goldberg J."/>
            <person name="Griggs A."/>
            <person name="Gujja S."/>
            <person name="Heiman D."/>
            <person name="Howarth C."/>
            <person name="Larson L."/>
            <person name="Lui A."/>
            <person name="MacDonald P.J.P."/>
            <person name="Montmayeur A."/>
            <person name="Murphy C."/>
            <person name="Neiman D."/>
            <person name="Pearson M."/>
            <person name="Priest M."/>
            <person name="Roberts A."/>
            <person name="Saif S."/>
            <person name="Shea T."/>
            <person name="Shenoy N."/>
            <person name="Sisk P."/>
            <person name="Stolte C."/>
            <person name="Sykes S."/>
            <person name="Wortman J."/>
            <person name="Nusbaum C."/>
            <person name="Birren B."/>
        </authorList>
    </citation>
    <scope>NUCLEOTIDE SEQUENCE [LARGE SCALE GENOMIC DNA]</scope>
    <source>
        <strain evidence="2">HDV247</strain>
    </source>
</reference>
<feature type="compositionally biased region" description="Basic and acidic residues" evidence="1">
    <location>
        <begin position="26"/>
        <end position="36"/>
    </location>
</feature>
<dbReference type="Proteomes" id="UP000030751">
    <property type="component" value="Unassembled WGS sequence"/>
</dbReference>
<evidence type="ECO:0000313" key="2">
    <source>
        <dbReference type="EMBL" id="EXA29950.1"/>
    </source>
</evidence>
<reference evidence="2" key="2">
    <citation type="submission" date="2012-05" db="EMBL/GenBank/DDBJ databases">
        <title>Annotation of the Genome Sequence of Fusarium oxysporum HDV247.</title>
        <authorList>
            <consortium name="The Broad Institute Genomics Platform"/>
            <person name="Ma L.-J."/>
            <person name="Corby-Kistler H."/>
            <person name="Broz K."/>
            <person name="Gale L.R."/>
            <person name="Jonkers W."/>
            <person name="O'Donnell K."/>
            <person name="Ploetz R."/>
            <person name="Steinberg C."/>
            <person name="Schwartz D.C."/>
            <person name="VanEtten H."/>
            <person name="Zhou S."/>
            <person name="Young S.K."/>
            <person name="Zeng Q."/>
            <person name="Gargeya S."/>
            <person name="Fitzgerald M."/>
            <person name="Abouelleil A."/>
            <person name="Alvarado L."/>
            <person name="Chapman S.B."/>
            <person name="Gainer-Dewar J."/>
            <person name="Goldberg J."/>
            <person name="Griggs A."/>
            <person name="Gujja S."/>
            <person name="Hansen M."/>
            <person name="Howarth C."/>
            <person name="Imamovic A."/>
            <person name="Ireland A."/>
            <person name="Larimer J."/>
            <person name="McCowan C."/>
            <person name="Murphy C."/>
            <person name="Pearson M."/>
            <person name="Poon T.W."/>
            <person name="Priest M."/>
            <person name="Roberts A."/>
            <person name="Saif S."/>
            <person name="Shea T."/>
            <person name="Sykes S."/>
            <person name="Wortman J."/>
            <person name="Nusbaum C."/>
            <person name="Birren B."/>
        </authorList>
    </citation>
    <scope>NUCLEOTIDE SEQUENCE</scope>
    <source>
        <strain evidence="2">HDV247</strain>
    </source>
</reference>
<evidence type="ECO:0000256" key="1">
    <source>
        <dbReference type="SAM" id="MobiDB-lite"/>
    </source>
</evidence>
<feature type="region of interest" description="Disordered" evidence="1">
    <location>
        <begin position="26"/>
        <end position="63"/>
    </location>
</feature>
<proteinExistence type="predicted"/>
<dbReference type="HOGENOM" id="CLU_2026832_0_0_1"/>
<sequence length="122" mass="13531">MKTGHQMMMIVKVLPLRTGLTVKRLEGRARPQESKRQVAGGEALQRTDELRTNPARKPIIGSASTRTIPARIARREVITKMIVGSPIRISDPTGQSASPRNSWSMIFNATTPRISISRNQIT</sequence>
<accession>W9NQ53</accession>
<dbReference type="AlphaFoldDB" id="W9NQ53"/>